<keyword evidence="3" id="KW-1185">Reference proteome</keyword>
<comment type="caution">
    <text evidence="2">The sequence shown here is derived from an EMBL/GenBank/DDBJ whole genome shotgun (WGS) entry which is preliminary data.</text>
</comment>
<protein>
    <submittedName>
        <fullName evidence="2">Uncharacterized protein</fullName>
    </submittedName>
</protein>
<accession>A0AA88D9D6</accession>
<dbReference type="Proteomes" id="UP001187192">
    <property type="component" value="Unassembled WGS sequence"/>
</dbReference>
<evidence type="ECO:0000313" key="2">
    <source>
        <dbReference type="EMBL" id="GMN46707.1"/>
    </source>
</evidence>
<dbReference type="AlphaFoldDB" id="A0AA88D9D6"/>
<dbReference type="Gramene" id="FCD_00009308-RA">
    <property type="protein sequence ID" value="FCD_00009308-RA:cds"/>
    <property type="gene ID" value="FCD_00009308"/>
</dbReference>
<sequence>MGRERERERERIESRDEERGTLEQESDGGSVMAAGGGLGQETQMKSPMRKKKRSFEREGLMNYNIRQG</sequence>
<proteinExistence type="predicted"/>
<evidence type="ECO:0000256" key="1">
    <source>
        <dbReference type="SAM" id="MobiDB-lite"/>
    </source>
</evidence>
<organism evidence="2 3">
    <name type="scientific">Ficus carica</name>
    <name type="common">Common fig</name>
    <dbReference type="NCBI Taxonomy" id="3494"/>
    <lineage>
        <taxon>Eukaryota</taxon>
        <taxon>Viridiplantae</taxon>
        <taxon>Streptophyta</taxon>
        <taxon>Embryophyta</taxon>
        <taxon>Tracheophyta</taxon>
        <taxon>Spermatophyta</taxon>
        <taxon>Magnoliopsida</taxon>
        <taxon>eudicotyledons</taxon>
        <taxon>Gunneridae</taxon>
        <taxon>Pentapetalae</taxon>
        <taxon>rosids</taxon>
        <taxon>fabids</taxon>
        <taxon>Rosales</taxon>
        <taxon>Moraceae</taxon>
        <taxon>Ficeae</taxon>
        <taxon>Ficus</taxon>
    </lineage>
</organism>
<gene>
    <name evidence="2" type="ORF">TIFTF001_015892</name>
</gene>
<feature type="region of interest" description="Disordered" evidence="1">
    <location>
        <begin position="1"/>
        <end position="68"/>
    </location>
</feature>
<feature type="compositionally biased region" description="Basic and acidic residues" evidence="1">
    <location>
        <begin position="1"/>
        <end position="22"/>
    </location>
</feature>
<evidence type="ECO:0000313" key="3">
    <source>
        <dbReference type="Proteomes" id="UP001187192"/>
    </source>
</evidence>
<reference evidence="2" key="1">
    <citation type="submission" date="2023-07" db="EMBL/GenBank/DDBJ databases">
        <title>draft genome sequence of fig (Ficus carica).</title>
        <authorList>
            <person name="Takahashi T."/>
            <person name="Nishimura K."/>
        </authorList>
    </citation>
    <scope>NUCLEOTIDE SEQUENCE</scope>
</reference>
<name>A0AA88D9D6_FICCA</name>
<dbReference type="EMBL" id="BTGU01000023">
    <property type="protein sequence ID" value="GMN46707.1"/>
    <property type="molecule type" value="Genomic_DNA"/>
</dbReference>